<dbReference type="CDD" id="cd00002">
    <property type="entry name" value="YbaK_deacylase"/>
    <property type="match status" value="1"/>
</dbReference>
<feature type="domain" description="YbaK/aminoacyl-tRNA synthetase-associated" evidence="5">
    <location>
        <begin position="38"/>
        <end position="149"/>
    </location>
</feature>
<dbReference type="InterPro" id="IPR007214">
    <property type="entry name" value="YbaK/aa-tRNA-synth-assoc-dom"/>
</dbReference>
<dbReference type="InterPro" id="IPR004369">
    <property type="entry name" value="Prolyl-tRNA_editing_YbaK/EbsC"/>
</dbReference>
<evidence type="ECO:0000256" key="4">
    <source>
        <dbReference type="PIRNR" id="PIRNR006181"/>
    </source>
</evidence>
<evidence type="ECO:0000313" key="7">
    <source>
        <dbReference type="Proteomes" id="UP000179524"/>
    </source>
</evidence>
<dbReference type="SUPFAM" id="SSF55826">
    <property type="entry name" value="YbaK/ProRS associated domain"/>
    <property type="match status" value="1"/>
</dbReference>
<dbReference type="Gene3D" id="3.90.960.10">
    <property type="entry name" value="YbaK/aminoacyl-tRNA synthetase-associated domain"/>
    <property type="match status" value="1"/>
</dbReference>
<dbReference type="NCBIfam" id="TIGR00011">
    <property type="entry name" value="YbaK_EbsC"/>
    <property type="match status" value="1"/>
</dbReference>
<accession>A0A1S2LE68</accession>
<evidence type="ECO:0000256" key="3">
    <source>
        <dbReference type="ARBA" id="ARBA00023239"/>
    </source>
</evidence>
<dbReference type="AlphaFoldDB" id="A0A1S2LE68"/>
<dbReference type="PANTHER" id="PTHR30411">
    <property type="entry name" value="CYTOPLASMIC PROTEIN"/>
    <property type="match status" value="1"/>
</dbReference>
<comment type="caution">
    <text evidence="6">The sequence shown here is derived from an EMBL/GenBank/DDBJ whole genome shotgun (WGS) entry which is preliminary data.</text>
</comment>
<sequence>MLAKEKKTNAMRILDKEKVNYEIFTFESEEGKIDGVSVAEKINMDVRVVYKTLISQGNSKELFVFIIPVDKELDLKKAAKAVGEKKIELIPVKEITKLTGYVRGGCSPIGMKKLFRTTIESGANDLQEIIVSGGKIGVQIQLPISDLIKVTKAEFAPII</sequence>
<evidence type="ECO:0000313" key="6">
    <source>
        <dbReference type="EMBL" id="OIJ10812.1"/>
    </source>
</evidence>
<dbReference type="EMBL" id="MLQR01000048">
    <property type="protein sequence ID" value="OIJ10812.1"/>
    <property type="molecule type" value="Genomic_DNA"/>
</dbReference>
<protein>
    <recommendedName>
        <fullName evidence="4">Cys-tRNA(Pro)/Cys-tRNA(Cys) deacylase</fullName>
        <ecNumber evidence="4">4.2.-.-</ecNumber>
    </recommendedName>
</protein>
<dbReference type="EC" id="4.2.-.-" evidence="4"/>
<reference evidence="6 7" key="1">
    <citation type="submission" date="2016-10" db="EMBL/GenBank/DDBJ databases">
        <title>Draft genome sequences of four alkaliphilic bacteria belonging to the Anaerobacillus genus.</title>
        <authorList>
            <person name="Bassil N.M."/>
            <person name="Lloyd J.R."/>
        </authorList>
    </citation>
    <scope>NUCLEOTIDE SEQUENCE [LARGE SCALE GENOMIC DNA]</scope>
    <source>
        <strain evidence="6 7">DSM 18345</strain>
    </source>
</reference>
<evidence type="ECO:0000256" key="1">
    <source>
        <dbReference type="ARBA" id="ARBA00009798"/>
    </source>
</evidence>
<dbReference type="PIRSF" id="PIRSF006181">
    <property type="entry name" value="EbsC_YbaK"/>
    <property type="match status" value="1"/>
</dbReference>
<gene>
    <name evidence="6" type="ORF">BKP37_17275</name>
</gene>
<dbReference type="RefSeq" id="WP_071310870.1">
    <property type="nucleotide sequence ID" value="NZ_MLQR01000048.1"/>
</dbReference>
<dbReference type="Pfam" id="PF04073">
    <property type="entry name" value="tRNA_edit"/>
    <property type="match status" value="1"/>
</dbReference>
<dbReference type="GO" id="GO:0006412">
    <property type="term" value="P:translation"/>
    <property type="evidence" value="ECO:0007669"/>
    <property type="project" value="UniProtKB-KW"/>
</dbReference>
<dbReference type="GO" id="GO:0002161">
    <property type="term" value="F:aminoacyl-tRNA deacylase activity"/>
    <property type="evidence" value="ECO:0007669"/>
    <property type="project" value="InterPro"/>
</dbReference>
<dbReference type="InterPro" id="IPR036754">
    <property type="entry name" value="YbaK/aa-tRNA-synt-asso_dom_sf"/>
</dbReference>
<organism evidence="6 7">
    <name type="scientific">Anaerobacillus alkalilacustris</name>
    <dbReference type="NCBI Taxonomy" id="393763"/>
    <lineage>
        <taxon>Bacteria</taxon>
        <taxon>Bacillati</taxon>
        <taxon>Bacillota</taxon>
        <taxon>Bacilli</taxon>
        <taxon>Bacillales</taxon>
        <taxon>Bacillaceae</taxon>
        <taxon>Anaerobacillus</taxon>
    </lineage>
</organism>
<comment type="similarity">
    <text evidence="1 4">Belongs to the prolyl-tRNA editing family. YbaK/EbsC subfamily.</text>
</comment>
<dbReference type="Proteomes" id="UP000179524">
    <property type="component" value="Unassembled WGS sequence"/>
</dbReference>
<dbReference type="OrthoDB" id="9809296at2"/>
<evidence type="ECO:0000259" key="5">
    <source>
        <dbReference type="Pfam" id="PF04073"/>
    </source>
</evidence>
<keyword evidence="2 4" id="KW-0648">Protein biosynthesis</keyword>
<name>A0A1S2LE68_9BACI</name>
<keyword evidence="3 4" id="KW-0456">Lyase</keyword>
<evidence type="ECO:0000256" key="2">
    <source>
        <dbReference type="ARBA" id="ARBA00022917"/>
    </source>
</evidence>
<keyword evidence="7" id="KW-1185">Reference proteome</keyword>
<proteinExistence type="inferred from homology"/>
<dbReference type="PANTHER" id="PTHR30411:SF0">
    <property type="entry name" value="CYS-TRNA(PRO)_CYS-TRNA(CYS) DEACYLASE YBAK"/>
    <property type="match status" value="1"/>
</dbReference>
<dbReference type="GO" id="GO:0016829">
    <property type="term" value="F:lyase activity"/>
    <property type="evidence" value="ECO:0007669"/>
    <property type="project" value="UniProtKB-KW"/>
</dbReference>